<evidence type="ECO:0000256" key="2">
    <source>
        <dbReference type="ARBA" id="ARBA00023125"/>
    </source>
</evidence>
<dbReference type="Gene3D" id="1.10.10.60">
    <property type="entry name" value="Homeodomain-like"/>
    <property type="match status" value="2"/>
</dbReference>
<evidence type="ECO:0000313" key="6">
    <source>
        <dbReference type="Proteomes" id="UP000287687"/>
    </source>
</evidence>
<feature type="domain" description="HTH araC/xylS-type" evidence="4">
    <location>
        <begin position="203"/>
        <end position="301"/>
    </location>
</feature>
<dbReference type="PROSITE" id="PS01124">
    <property type="entry name" value="HTH_ARAC_FAMILY_2"/>
    <property type="match status" value="1"/>
</dbReference>
<organism evidence="5 6">
    <name type="scientific">Neorhizobium lilium</name>
    <dbReference type="NCBI Taxonomy" id="2503024"/>
    <lineage>
        <taxon>Bacteria</taxon>
        <taxon>Pseudomonadati</taxon>
        <taxon>Pseudomonadota</taxon>
        <taxon>Alphaproteobacteria</taxon>
        <taxon>Hyphomicrobiales</taxon>
        <taxon>Rhizobiaceae</taxon>
        <taxon>Rhizobium/Agrobacterium group</taxon>
        <taxon>Neorhizobium</taxon>
    </lineage>
</organism>
<name>A0A444LN90_9HYPH</name>
<dbReference type="PANTHER" id="PTHR46796:SF14">
    <property type="entry name" value="TRANSCRIPTIONAL REGULATORY PROTEIN"/>
    <property type="match status" value="1"/>
</dbReference>
<dbReference type="InterPro" id="IPR009057">
    <property type="entry name" value="Homeodomain-like_sf"/>
</dbReference>
<keyword evidence="1" id="KW-0805">Transcription regulation</keyword>
<protein>
    <submittedName>
        <fullName evidence="5">AraC family transcriptional regulator</fullName>
    </submittedName>
</protein>
<dbReference type="PRINTS" id="PR00032">
    <property type="entry name" value="HTHARAC"/>
</dbReference>
<dbReference type="SMART" id="SM00342">
    <property type="entry name" value="HTH_ARAC"/>
    <property type="match status" value="1"/>
</dbReference>
<evidence type="ECO:0000313" key="5">
    <source>
        <dbReference type="EMBL" id="RWX81764.1"/>
    </source>
</evidence>
<dbReference type="Pfam" id="PF12833">
    <property type="entry name" value="HTH_18"/>
    <property type="match status" value="1"/>
</dbReference>
<dbReference type="EMBL" id="SBIP01000001">
    <property type="protein sequence ID" value="RWX81764.1"/>
    <property type="molecule type" value="Genomic_DNA"/>
</dbReference>
<evidence type="ECO:0000256" key="3">
    <source>
        <dbReference type="ARBA" id="ARBA00023163"/>
    </source>
</evidence>
<dbReference type="InterPro" id="IPR050204">
    <property type="entry name" value="AraC_XylS_family_regulators"/>
</dbReference>
<dbReference type="AlphaFoldDB" id="A0A444LN90"/>
<comment type="caution">
    <text evidence="5">The sequence shown here is derived from an EMBL/GenBank/DDBJ whole genome shotgun (WGS) entry which is preliminary data.</text>
</comment>
<dbReference type="GO" id="GO:0043565">
    <property type="term" value="F:sequence-specific DNA binding"/>
    <property type="evidence" value="ECO:0007669"/>
    <property type="project" value="InterPro"/>
</dbReference>
<gene>
    <name evidence="5" type="ORF">EPK99_05800</name>
</gene>
<keyword evidence="2" id="KW-0238">DNA-binding</keyword>
<evidence type="ECO:0000259" key="4">
    <source>
        <dbReference type="PROSITE" id="PS01124"/>
    </source>
</evidence>
<evidence type="ECO:0000256" key="1">
    <source>
        <dbReference type="ARBA" id="ARBA00023015"/>
    </source>
</evidence>
<dbReference type="RefSeq" id="WP_128441943.1">
    <property type="nucleotide sequence ID" value="NZ_SBIP01000001.1"/>
</dbReference>
<dbReference type="InterPro" id="IPR018060">
    <property type="entry name" value="HTH_AraC"/>
</dbReference>
<dbReference type="InterPro" id="IPR020449">
    <property type="entry name" value="Tscrpt_reg_AraC-type_HTH"/>
</dbReference>
<dbReference type="SUPFAM" id="SSF46689">
    <property type="entry name" value="Homeodomain-like"/>
    <property type="match status" value="2"/>
</dbReference>
<accession>A0A444LN90</accession>
<keyword evidence="3" id="KW-0804">Transcription</keyword>
<dbReference type="PANTHER" id="PTHR46796">
    <property type="entry name" value="HTH-TYPE TRANSCRIPTIONAL ACTIVATOR RHAS-RELATED"/>
    <property type="match status" value="1"/>
</dbReference>
<proteinExistence type="predicted"/>
<keyword evidence="6" id="KW-1185">Reference proteome</keyword>
<reference evidence="5 6" key="1">
    <citation type="submission" date="2019-01" db="EMBL/GenBank/DDBJ databases">
        <title>The draft genome of Rhizobium sp. 24NR.</title>
        <authorList>
            <person name="Liu L."/>
            <person name="Liang L."/>
            <person name="Shi S."/>
            <person name="Xu L."/>
            <person name="Wang X."/>
            <person name="Li L."/>
            <person name="Zhang X."/>
        </authorList>
    </citation>
    <scope>NUCLEOTIDE SEQUENCE [LARGE SCALE GENOMIC DNA]</scope>
    <source>
        <strain evidence="5 6">24NR</strain>
    </source>
</reference>
<dbReference type="Proteomes" id="UP000287687">
    <property type="component" value="Unassembled WGS sequence"/>
</dbReference>
<sequence length="304" mass="33626">MYFDADYAEGVGRYFGIPAAPVLKAVPIRSAGFSVTRIDRDVAPGNVQEIVFPASEAYFMMLYLETVSHADIIDGKSQPVCSFPAGTICLVDLQEGASIALHSSLHSLAFTLPRSLLDEVAWLSPERPLRGLRCVRGYCDPVISNIGMALVPLFAYPQASAEAILQHIAVALCDHLMTGYTEETEAFRNRPPGVKTLAVWQQRTAKTFMQDNMEAGVTVAMVADSVGLSPNHFSRLFRAAMGVTAHQWLIRTRLERAKDLLRDPSLSLKEIAQTCGFSDHSYFSKVFAKYTGLRPADWRRVRSH</sequence>
<dbReference type="GO" id="GO:0003700">
    <property type="term" value="F:DNA-binding transcription factor activity"/>
    <property type="evidence" value="ECO:0007669"/>
    <property type="project" value="InterPro"/>
</dbReference>
<dbReference type="OrthoDB" id="9806208at2"/>